<protein>
    <submittedName>
        <fullName evidence="1">Uncharacterized protein</fullName>
    </submittedName>
</protein>
<keyword evidence="2" id="KW-1185">Reference proteome</keyword>
<sequence>MMQFYDDGVIQADRQAITLRRYDFPSGTAKVIPVSKIRGYKAEPLGLLMARFNIWGSPDLNRRRWLPLDVYRPLKSMLITFDIPGERPQPACTPARPDDFTALLDDLLKRENDRA</sequence>
<accession>A0A7I9YY94</accession>
<evidence type="ECO:0000313" key="2">
    <source>
        <dbReference type="Proteomes" id="UP000465360"/>
    </source>
</evidence>
<dbReference type="AlphaFoldDB" id="A0A7I9YY94"/>
<dbReference type="RefSeq" id="WP_163719306.1">
    <property type="nucleotide sequence ID" value="NZ_BLKZ01000002.1"/>
</dbReference>
<organism evidence="1 2">
    <name type="scientific">Mycobacterium bourgelatii</name>
    <dbReference type="NCBI Taxonomy" id="1273442"/>
    <lineage>
        <taxon>Bacteria</taxon>
        <taxon>Bacillati</taxon>
        <taxon>Actinomycetota</taxon>
        <taxon>Actinomycetes</taxon>
        <taxon>Mycobacteriales</taxon>
        <taxon>Mycobacteriaceae</taxon>
        <taxon>Mycobacterium</taxon>
    </lineage>
</organism>
<gene>
    <name evidence="1" type="ORF">MBOU_56300</name>
</gene>
<evidence type="ECO:0000313" key="1">
    <source>
        <dbReference type="EMBL" id="GFG93588.1"/>
    </source>
</evidence>
<dbReference type="Proteomes" id="UP000465360">
    <property type="component" value="Unassembled WGS sequence"/>
</dbReference>
<comment type="caution">
    <text evidence="1">The sequence shown here is derived from an EMBL/GenBank/DDBJ whole genome shotgun (WGS) entry which is preliminary data.</text>
</comment>
<proteinExistence type="predicted"/>
<name>A0A7I9YY94_MYCBU</name>
<dbReference type="EMBL" id="BLKZ01000002">
    <property type="protein sequence ID" value="GFG93588.1"/>
    <property type="molecule type" value="Genomic_DNA"/>
</dbReference>
<reference evidence="1 2" key="1">
    <citation type="journal article" date="2019" name="Emerg. Microbes Infect.">
        <title>Comprehensive subspecies identification of 175 nontuberculous mycobacteria species based on 7547 genomic profiles.</title>
        <authorList>
            <person name="Matsumoto Y."/>
            <person name="Kinjo T."/>
            <person name="Motooka D."/>
            <person name="Nabeya D."/>
            <person name="Jung N."/>
            <person name="Uechi K."/>
            <person name="Horii T."/>
            <person name="Iida T."/>
            <person name="Fujita J."/>
            <person name="Nakamura S."/>
        </authorList>
    </citation>
    <scope>NUCLEOTIDE SEQUENCE [LARGE SCALE GENOMIC DNA]</scope>
    <source>
        <strain evidence="1 2">JCM 30725</strain>
    </source>
</reference>